<accession>A0A914RHZ8</accession>
<dbReference type="PANTHER" id="PTHR11005">
    <property type="entry name" value="LYSOSOMAL ACID LIPASE-RELATED"/>
    <property type="match status" value="1"/>
</dbReference>
<evidence type="ECO:0000256" key="2">
    <source>
        <dbReference type="ARBA" id="ARBA00023098"/>
    </source>
</evidence>
<dbReference type="Proteomes" id="UP000887564">
    <property type="component" value="Unplaced"/>
</dbReference>
<evidence type="ECO:0000259" key="3">
    <source>
        <dbReference type="Pfam" id="PF00561"/>
    </source>
</evidence>
<reference evidence="5" key="1">
    <citation type="submission" date="2022-11" db="UniProtKB">
        <authorList>
            <consortium name="WormBaseParasite"/>
        </authorList>
    </citation>
    <scope>IDENTIFICATION</scope>
</reference>
<dbReference type="InterPro" id="IPR029058">
    <property type="entry name" value="AB_hydrolase_fold"/>
</dbReference>
<dbReference type="SUPFAM" id="SSF53474">
    <property type="entry name" value="alpha/beta-Hydrolases"/>
    <property type="match status" value="1"/>
</dbReference>
<feature type="domain" description="AB hydrolase-1" evidence="3">
    <location>
        <begin position="29"/>
        <end position="155"/>
    </location>
</feature>
<dbReference type="AlphaFoldDB" id="A0A914RHZ8"/>
<evidence type="ECO:0000313" key="5">
    <source>
        <dbReference type="WBParaSite" id="PEQ_0000136701-mRNA-1"/>
    </source>
</evidence>
<dbReference type="Gene3D" id="3.40.50.1820">
    <property type="entry name" value="alpha/beta hydrolase"/>
    <property type="match status" value="2"/>
</dbReference>
<keyword evidence="4" id="KW-1185">Reference proteome</keyword>
<evidence type="ECO:0000256" key="1">
    <source>
        <dbReference type="ARBA" id="ARBA00022963"/>
    </source>
</evidence>
<keyword evidence="2" id="KW-0443">Lipid metabolism</keyword>
<evidence type="ECO:0000313" key="4">
    <source>
        <dbReference type="Proteomes" id="UP000887564"/>
    </source>
</evidence>
<protein>
    <submittedName>
        <fullName evidence="5">AB hydrolase-1 domain-containing protein</fullName>
    </submittedName>
</protein>
<proteinExistence type="predicted"/>
<dbReference type="InterPro" id="IPR000073">
    <property type="entry name" value="AB_hydrolase_1"/>
</dbReference>
<keyword evidence="1" id="KW-0442">Lipid degradation</keyword>
<dbReference type="GO" id="GO:0016042">
    <property type="term" value="P:lipid catabolic process"/>
    <property type="evidence" value="ECO:0007669"/>
    <property type="project" value="UniProtKB-KW"/>
</dbReference>
<organism evidence="4 5">
    <name type="scientific">Parascaris equorum</name>
    <name type="common">Equine roundworm</name>
    <dbReference type="NCBI Taxonomy" id="6256"/>
    <lineage>
        <taxon>Eukaryota</taxon>
        <taxon>Metazoa</taxon>
        <taxon>Ecdysozoa</taxon>
        <taxon>Nematoda</taxon>
        <taxon>Chromadorea</taxon>
        <taxon>Rhabditida</taxon>
        <taxon>Spirurina</taxon>
        <taxon>Ascaridomorpha</taxon>
        <taxon>Ascaridoidea</taxon>
        <taxon>Ascarididae</taxon>
        <taxon>Parascaris</taxon>
    </lineage>
</organism>
<sequence>MKYLCPCENHFRMMLFFAASNATKNRKRPVVFLQHGFIGSSAVWLMNPPSQSAGFVFADAGFDVWMGNTRGNTYSHKHNSLTRNDWAYWNFTYVSYYDLEAMIDKVLNVTRQTHVHYVAHSEGCILMLAKLSIDPTFSSKVRKFFALGPMTSMEHVRGIVPFFANNFGQLIKVRSYVTTRMPVYLTHLPGGTSTANLVHWAQLTTTGRLRMYDFGSEHANMQRYGTVS</sequence>
<dbReference type="WBParaSite" id="PEQ_0000136701-mRNA-1">
    <property type="protein sequence ID" value="PEQ_0000136701-mRNA-1"/>
    <property type="gene ID" value="PEQ_0000136701"/>
</dbReference>
<name>A0A914RHZ8_PAREQ</name>
<dbReference type="Pfam" id="PF00561">
    <property type="entry name" value="Abhydrolase_1"/>
    <property type="match status" value="1"/>
</dbReference>